<organism evidence="5 6">
    <name type="scientific">Alternaria burnsii</name>
    <dbReference type="NCBI Taxonomy" id="1187904"/>
    <lineage>
        <taxon>Eukaryota</taxon>
        <taxon>Fungi</taxon>
        <taxon>Dikarya</taxon>
        <taxon>Ascomycota</taxon>
        <taxon>Pezizomycotina</taxon>
        <taxon>Dothideomycetes</taxon>
        <taxon>Pleosporomycetidae</taxon>
        <taxon>Pleosporales</taxon>
        <taxon>Pleosporineae</taxon>
        <taxon>Pleosporaceae</taxon>
        <taxon>Alternaria</taxon>
        <taxon>Alternaria sect. Alternaria</taxon>
    </lineage>
</organism>
<dbReference type="SUPFAM" id="SSF53383">
    <property type="entry name" value="PLP-dependent transferases"/>
    <property type="match status" value="1"/>
</dbReference>
<keyword evidence="6" id="KW-1185">Reference proteome</keyword>
<proteinExistence type="inferred from homology"/>
<dbReference type="PROSITE" id="PS00600">
    <property type="entry name" value="AA_TRANSFER_CLASS_3"/>
    <property type="match status" value="1"/>
</dbReference>
<feature type="region of interest" description="Disordered" evidence="4">
    <location>
        <begin position="1"/>
        <end position="27"/>
    </location>
</feature>
<dbReference type="Proteomes" id="UP000596902">
    <property type="component" value="Unassembled WGS sequence"/>
</dbReference>
<dbReference type="GO" id="GO:0005739">
    <property type="term" value="C:mitochondrion"/>
    <property type="evidence" value="ECO:0007669"/>
    <property type="project" value="UniProtKB-SubCell"/>
</dbReference>
<keyword evidence="3 5" id="KW-0808">Transferase</keyword>
<dbReference type="EMBL" id="JAAABM010000004">
    <property type="protein sequence ID" value="KAF7678279.1"/>
    <property type="molecule type" value="Genomic_DNA"/>
</dbReference>
<dbReference type="GeneID" id="62201885"/>
<dbReference type="SUPFAM" id="SSF52540">
    <property type="entry name" value="P-loop containing nucleoside triphosphate hydrolases"/>
    <property type="match status" value="1"/>
</dbReference>
<reference evidence="5" key="2">
    <citation type="submission" date="2020-08" db="EMBL/GenBank/DDBJ databases">
        <title>Draft Genome Sequence of Cumin Blight Pathogen Alternaria burnsii.</title>
        <authorList>
            <person name="Feng Z."/>
        </authorList>
    </citation>
    <scope>NUCLEOTIDE SEQUENCE</scope>
    <source>
        <strain evidence="5">CBS107.38</strain>
    </source>
</reference>
<keyword evidence="2" id="KW-0032">Aminotransferase</keyword>
<dbReference type="InterPro" id="IPR015421">
    <property type="entry name" value="PyrdxlP-dep_Trfase_major"/>
</dbReference>
<evidence type="ECO:0000256" key="2">
    <source>
        <dbReference type="ARBA" id="ARBA00022576"/>
    </source>
</evidence>
<sequence>RLPHIGQLQPDSNSILLNSPPTGRDRDMAKVPGGLWKNIVAVQIYGANTGVGKTVFSTLLGAHLSRHAKLKVQYIKPVSTGPADEADDSYVHKYSGQHVSTLFKFDKAVSPHIAARESDLIPSDELISQTVFKTVQQAANTLERGYRGFSIIETAGGVLSPGPSGTPQADILRPLRLPSVLVGDHRLGGIGSTISAAESLKIRGYDIDAVICFDDQSQYKNAPYLQKYFKDMGISTVILPWIPTLQGIGPGTKEETEIMQKYYTSQSDSKAMYTVVEWLDQRHQRRIIDTGTMPYRTEKAIWHPFTQHKHVKSAEDILTIDSAYGDYFQVKHRGNDSEPHVEDQILYPAFDGSASWWTQGLGHGNPRLALEAAYAAGRYGHVMFAGATHQPAVTLAESILWDGNNGNGSRLRKVFYTDNGSTATEVGIKMALRAASKCYNWDSTKESIGIIGLKGSYHGDTIGAMDASEPCVFNEKVDWYRGRGFWFDYPTFKLKNGRWVVEPPKGMEKELGPVQFFGCQDDIFDLAARGTATRYEAYIERTLDELVKKQGRKFGALVLEPVVLGAGGMLFVDPLFQQSLVRVVRRYDFANGSKTTDSQSEDALAWSGLPIMFDEVFTGLYRLGRFSAASFLGVHPDISVNAKLLTGGLLPLSITAASDSIFQAFWGDEKSEALLHGHSYTAHAVGCHVANRSLETMKRLHTGKEWDDFRLPWSPKLQGLSTKTRERRRDECTWSMWSKSFVESVSEHERVEHVNALGSVLAVSLIDEGGSGYNSSAAVGLRDALLHDVSESQVQIHSRILGNIIYLMASMTATRAQLDPIEAAFREKLDDVIRV</sequence>
<evidence type="ECO:0000256" key="3">
    <source>
        <dbReference type="ARBA" id="ARBA00022679"/>
    </source>
</evidence>
<dbReference type="GO" id="GO:0030170">
    <property type="term" value="F:pyridoxal phosphate binding"/>
    <property type="evidence" value="ECO:0007669"/>
    <property type="project" value="InterPro"/>
</dbReference>
<dbReference type="InterPro" id="IPR004472">
    <property type="entry name" value="DTB_synth_BioD"/>
</dbReference>
<gene>
    <name evidence="5" type="ORF">GT037_003660</name>
</gene>
<comment type="subcellular location">
    <subcellularLocation>
        <location evidence="1">Mitochondrion</location>
    </subcellularLocation>
</comment>
<feature type="compositionally biased region" description="Polar residues" evidence="4">
    <location>
        <begin position="9"/>
        <end position="21"/>
    </location>
</feature>
<dbReference type="GO" id="GO:0000287">
    <property type="term" value="F:magnesium ion binding"/>
    <property type="evidence" value="ECO:0007669"/>
    <property type="project" value="InterPro"/>
</dbReference>
<evidence type="ECO:0000256" key="4">
    <source>
        <dbReference type="SAM" id="MobiDB-lite"/>
    </source>
</evidence>
<evidence type="ECO:0000313" key="6">
    <source>
        <dbReference type="Proteomes" id="UP000596902"/>
    </source>
</evidence>
<evidence type="ECO:0000313" key="5">
    <source>
        <dbReference type="EMBL" id="KAF7678279.1"/>
    </source>
</evidence>
<dbReference type="Pfam" id="PF00202">
    <property type="entry name" value="Aminotran_3"/>
    <property type="match status" value="2"/>
</dbReference>
<dbReference type="PANTHER" id="PTHR42684">
    <property type="entry name" value="ADENOSYLMETHIONINE-8-AMINO-7-OXONONANOATE AMINOTRANSFERASE"/>
    <property type="match status" value="1"/>
</dbReference>
<comment type="caution">
    <text evidence="5">The sequence shown here is derived from an EMBL/GenBank/DDBJ whole genome shotgun (WGS) entry which is preliminary data.</text>
</comment>
<name>A0A8H7EHN1_9PLEO</name>
<dbReference type="CDD" id="cd03109">
    <property type="entry name" value="DTBS"/>
    <property type="match status" value="1"/>
</dbReference>
<feature type="non-terminal residue" evidence="5">
    <location>
        <position position="835"/>
    </location>
</feature>
<dbReference type="Gene3D" id="3.40.640.10">
    <property type="entry name" value="Type I PLP-dependent aspartate aminotransferase-like (Major domain)"/>
    <property type="match status" value="1"/>
</dbReference>
<dbReference type="InterPro" id="IPR027417">
    <property type="entry name" value="P-loop_NTPase"/>
</dbReference>
<dbReference type="InterPro" id="IPR005814">
    <property type="entry name" value="Aminotrans_3"/>
</dbReference>
<evidence type="ECO:0000256" key="1">
    <source>
        <dbReference type="ARBA" id="ARBA00004173"/>
    </source>
</evidence>
<dbReference type="PANTHER" id="PTHR42684:SF3">
    <property type="entry name" value="ADENOSYLMETHIONINE-8-AMINO-7-OXONONANOATE AMINOTRANSFERASE"/>
    <property type="match status" value="1"/>
</dbReference>
<reference evidence="5" key="1">
    <citation type="submission" date="2020-01" db="EMBL/GenBank/DDBJ databases">
        <authorList>
            <person name="Feng Z.H.Z."/>
        </authorList>
    </citation>
    <scope>NUCLEOTIDE SEQUENCE</scope>
    <source>
        <strain evidence="5">CBS107.38</strain>
    </source>
</reference>
<dbReference type="HAMAP" id="MF_00336">
    <property type="entry name" value="BioD"/>
    <property type="match status" value="1"/>
</dbReference>
<dbReference type="InterPro" id="IPR049704">
    <property type="entry name" value="Aminotrans_3_PPA_site"/>
</dbReference>
<dbReference type="Gene3D" id="3.40.50.300">
    <property type="entry name" value="P-loop containing nucleotide triphosphate hydrolases"/>
    <property type="match status" value="1"/>
</dbReference>
<dbReference type="GO" id="GO:0005524">
    <property type="term" value="F:ATP binding"/>
    <property type="evidence" value="ECO:0007669"/>
    <property type="project" value="InterPro"/>
</dbReference>
<dbReference type="RefSeq" id="XP_038788414.1">
    <property type="nucleotide sequence ID" value="XM_038928707.1"/>
</dbReference>
<dbReference type="AlphaFoldDB" id="A0A8H7EHN1"/>
<dbReference type="UniPathway" id="UPA00078"/>
<dbReference type="InterPro" id="IPR015424">
    <property type="entry name" value="PyrdxlP-dep_Trfase"/>
</dbReference>
<accession>A0A8H7EHN1</accession>
<dbReference type="FunFam" id="3.90.1150.10:FF:000080">
    <property type="entry name" value="Bifunctional dethiobiotin synthetase/adenosylmethionine-8-amino-7-oxononanoate aminotransferase"/>
    <property type="match status" value="1"/>
</dbReference>
<dbReference type="GO" id="GO:0004141">
    <property type="term" value="F:dethiobiotin synthase activity"/>
    <property type="evidence" value="ECO:0007669"/>
    <property type="project" value="InterPro"/>
</dbReference>
<dbReference type="GO" id="GO:0004015">
    <property type="term" value="F:adenosylmethionine-8-amino-7-oxononanoate transaminase activity"/>
    <property type="evidence" value="ECO:0007669"/>
    <property type="project" value="TreeGrafter"/>
</dbReference>
<dbReference type="GO" id="GO:0009102">
    <property type="term" value="P:biotin biosynthetic process"/>
    <property type="evidence" value="ECO:0007669"/>
    <property type="project" value="UniProtKB-UniPathway"/>
</dbReference>
<protein>
    <submittedName>
        <fullName evidence="5">Plp-dependent transferase</fullName>
    </submittedName>
</protein>
<dbReference type="Pfam" id="PF13500">
    <property type="entry name" value="AAA_26"/>
    <property type="match status" value="1"/>
</dbReference>